<dbReference type="AlphaFoldDB" id="A0A5C8Z924"/>
<comment type="caution">
    <text evidence="2">The sequence shown here is derived from an EMBL/GenBank/DDBJ whole genome shotgun (WGS) entry which is preliminary data.</text>
</comment>
<sequence length="239" mass="28020">MERLSPKIIILASVILIAIVVGSYAIGIGVIGGGKFSFESSSWHGFSGYFNNMLSPILAAIAAAIAFFSLTHQLKEARRESSLNEQIANYLNHLKLLQSMIEKRWKTISRVNQMDWEEEPFYSINRAYLKERQIKSKYLALEVLRLCRLFEDLVDGVQWYTHLHKDKVDLAKQNFPRNEWSHFSQSLIQEQDKKMRFCYEYCLWLLEEPSNIAEQYQKEILIYRQFYENLVSDGSLYEP</sequence>
<evidence type="ECO:0000256" key="1">
    <source>
        <dbReference type="SAM" id="Phobius"/>
    </source>
</evidence>
<dbReference type="Proteomes" id="UP000321764">
    <property type="component" value="Unassembled WGS sequence"/>
</dbReference>
<protein>
    <recommendedName>
        <fullName evidence="4">DUF4760 domain-containing protein</fullName>
    </recommendedName>
</protein>
<dbReference type="EMBL" id="VKAD01000001">
    <property type="protein sequence ID" value="TXR53864.1"/>
    <property type="molecule type" value="Genomic_DNA"/>
</dbReference>
<feature type="transmembrane region" description="Helical" evidence="1">
    <location>
        <begin position="9"/>
        <end position="33"/>
    </location>
</feature>
<name>A0A5C8Z924_9GAMM</name>
<keyword evidence="1" id="KW-0472">Membrane</keyword>
<reference evidence="2 3" key="1">
    <citation type="submission" date="2019-07" db="EMBL/GenBank/DDBJ databases">
        <title>Reinekea sp. strain SSH23 genome sequencing and assembly.</title>
        <authorList>
            <person name="Kim I."/>
        </authorList>
    </citation>
    <scope>NUCLEOTIDE SEQUENCE [LARGE SCALE GENOMIC DNA]</scope>
    <source>
        <strain evidence="2 3">SSH23</strain>
    </source>
</reference>
<accession>A0A5C8Z924</accession>
<gene>
    <name evidence="2" type="ORF">FME95_04720</name>
</gene>
<evidence type="ECO:0000313" key="3">
    <source>
        <dbReference type="Proteomes" id="UP000321764"/>
    </source>
</evidence>
<proteinExistence type="predicted"/>
<organism evidence="2 3">
    <name type="scientific">Reinekea thalattae</name>
    <dbReference type="NCBI Taxonomy" id="2593301"/>
    <lineage>
        <taxon>Bacteria</taxon>
        <taxon>Pseudomonadati</taxon>
        <taxon>Pseudomonadota</taxon>
        <taxon>Gammaproteobacteria</taxon>
        <taxon>Oceanospirillales</taxon>
        <taxon>Saccharospirillaceae</taxon>
        <taxon>Reinekea</taxon>
    </lineage>
</organism>
<dbReference type="RefSeq" id="WP_147713263.1">
    <property type="nucleotide sequence ID" value="NZ_VKAD01000001.1"/>
</dbReference>
<keyword evidence="3" id="KW-1185">Reference proteome</keyword>
<feature type="transmembrane region" description="Helical" evidence="1">
    <location>
        <begin position="53"/>
        <end position="71"/>
    </location>
</feature>
<evidence type="ECO:0008006" key="4">
    <source>
        <dbReference type="Google" id="ProtNLM"/>
    </source>
</evidence>
<evidence type="ECO:0000313" key="2">
    <source>
        <dbReference type="EMBL" id="TXR53864.1"/>
    </source>
</evidence>
<keyword evidence="1" id="KW-0812">Transmembrane</keyword>
<keyword evidence="1" id="KW-1133">Transmembrane helix</keyword>
<dbReference type="OrthoDB" id="7056991at2"/>